<evidence type="ECO:0000313" key="6">
    <source>
        <dbReference type="EMBL" id="AXF77582.1"/>
    </source>
</evidence>
<dbReference type="Pfam" id="PF17912">
    <property type="entry name" value="OB_MalK"/>
    <property type="match status" value="1"/>
</dbReference>
<feature type="domain" description="ABC transporter" evidence="5">
    <location>
        <begin position="4"/>
        <end position="234"/>
    </location>
</feature>
<dbReference type="FunFam" id="3.40.50.300:FF:000042">
    <property type="entry name" value="Maltose/maltodextrin ABC transporter, ATP-binding protein"/>
    <property type="match status" value="1"/>
</dbReference>
<dbReference type="GO" id="GO:0005524">
    <property type="term" value="F:ATP binding"/>
    <property type="evidence" value="ECO:0007669"/>
    <property type="project" value="UniProtKB-KW"/>
</dbReference>
<dbReference type="SMART" id="SM00382">
    <property type="entry name" value="AAA"/>
    <property type="match status" value="1"/>
</dbReference>
<evidence type="ECO:0000256" key="3">
    <source>
        <dbReference type="ARBA" id="ARBA00022741"/>
    </source>
</evidence>
<dbReference type="Gene3D" id="2.40.50.140">
    <property type="entry name" value="Nucleic acid-binding proteins"/>
    <property type="match status" value="1"/>
</dbReference>
<dbReference type="PROSITE" id="PS00211">
    <property type="entry name" value="ABC_TRANSPORTER_1"/>
    <property type="match status" value="1"/>
</dbReference>
<dbReference type="PANTHER" id="PTHR43875">
    <property type="entry name" value="MALTODEXTRIN IMPORT ATP-BINDING PROTEIN MSMX"/>
    <property type="match status" value="1"/>
</dbReference>
<proteinExistence type="inferred from homology"/>
<dbReference type="PANTHER" id="PTHR43875:SF1">
    <property type="entry name" value="OSMOPROTECTIVE COMPOUNDS UPTAKE ATP-BINDING PROTEIN GGTA"/>
    <property type="match status" value="1"/>
</dbReference>
<protein>
    <submittedName>
        <fullName evidence="6">sn-glycerol-3-phosphate ABC transporter ATP-binding protein UgpC</fullName>
    </submittedName>
</protein>
<keyword evidence="2" id="KW-0813">Transport</keyword>
<keyword evidence="4 6" id="KW-0067">ATP-binding</keyword>
<evidence type="ECO:0000259" key="5">
    <source>
        <dbReference type="PROSITE" id="PS50893"/>
    </source>
</evidence>
<dbReference type="GO" id="GO:0016887">
    <property type="term" value="F:ATP hydrolysis activity"/>
    <property type="evidence" value="ECO:0007669"/>
    <property type="project" value="InterPro"/>
</dbReference>
<dbReference type="InterPro" id="IPR040582">
    <property type="entry name" value="OB_MalK-like"/>
</dbReference>
<name>A0A345CVW5_9GAMM</name>
<dbReference type="InterPro" id="IPR012340">
    <property type="entry name" value="NA-bd_OB-fold"/>
</dbReference>
<dbReference type="AlphaFoldDB" id="A0A345CVW5"/>
<evidence type="ECO:0000256" key="2">
    <source>
        <dbReference type="ARBA" id="ARBA00022448"/>
    </source>
</evidence>
<dbReference type="CDD" id="cd03301">
    <property type="entry name" value="ABC_MalK_N"/>
    <property type="match status" value="1"/>
</dbReference>
<dbReference type="SUPFAM" id="SSF52540">
    <property type="entry name" value="P-loop containing nucleoside triphosphate hydrolases"/>
    <property type="match status" value="1"/>
</dbReference>
<dbReference type="GO" id="GO:0008643">
    <property type="term" value="P:carbohydrate transport"/>
    <property type="evidence" value="ECO:0007669"/>
    <property type="project" value="InterPro"/>
</dbReference>
<dbReference type="InterPro" id="IPR017871">
    <property type="entry name" value="ABC_transporter-like_CS"/>
</dbReference>
<evidence type="ECO:0000313" key="7">
    <source>
        <dbReference type="Proteomes" id="UP000264980"/>
    </source>
</evidence>
<organism evidence="6 7">
    <name type="scientific">Erwinia tracheiphila</name>
    <dbReference type="NCBI Taxonomy" id="65700"/>
    <lineage>
        <taxon>Bacteria</taxon>
        <taxon>Pseudomonadati</taxon>
        <taxon>Pseudomonadota</taxon>
        <taxon>Gammaproteobacteria</taxon>
        <taxon>Enterobacterales</taxon>
        <taxon>Erwiniaceae</taxon>
        <taxon>Erwinia</taxon>
    </lineage>
</organism>
<evidence type="ECO:0000256" key="1">
    <source>
        <dbReference type="ARBA" id="ARBA00006526"/>
    </source>
</evidence>
<reference evidence="6 7" key="1">
    <citation type="submission" date="2016-01" db="EMBL/GenBank/DDBJ databases">
        <authorList>
            <person name="Oliw E.H."/>
        </authorList>
    </citation>
    <scope>NUCLEOTIDE SEQUENCE [LARGE SCALE GENOMIC DNA]</scope>
    <source>
        <strain evidence="6 7">MDcuke</strain>
    </source>
</reference>
<dbReference type="InterPro" id="IPR027417">
    <property type="entry name" value="P-loop_NTPase"/>
</dbReference>
<dbReference type="SUPFAM" id="SSF50331">
    <property type="entry name" value="MOP-like"/>
    <property type="match status" value="1"/>
</dbReference>
<dbReference type="PROSITE" id="PS50893">
    <property type="entry name" value="ABC_TRANSPORTER_2"/>
    <property type="match status" value="1"/>
</dbReference>
<dbReference type="Gene3D" id="3.40.50.300">
    <property type="entry name" value="P-loop containing nucleotide triphosphate hydrolases"/>
    <property type="match status" value="1"/>
</dbReference>
<dbReference type="RefSeq" id="WP_233479666.1">
    <property type="nucleotide sequence ID" value="NZ_CP013970.1"/>
</dbReference>
<dbReference type="GO" id="GO:0055052">
    <property type="term" value="C:ATP-binding cassette (ABC) transporter complex, substrate-binding subunit-containing"/>
    <property type="evidence" value="ECO:0007669"/>
    <property type="project" value="TreeGrafter"/>
</dbReference>
<dbReference type="EMBL" id="CP013970">
    <property type="protein sequence ID" value="AXF77582.1"/>
    <property type="molecule type" value="Genomic_DNA"/>
</dbReference>
<dbReference type="InterPro" id="IPR003439">
    <property type="entry name" value="ABC_transporter-like_ATP-bd"/>
</dbReference>
<evidence type="ECO:0000256" key="4">
    <source>
        <dbReference type="ARBA" id="ARBA00022840"/>
    </source>
</evidence>
<dbReference type="Proteomes" id="UP000264980">
    <property type="component" value="Chromosome"/>
</dbReference>
<dbReference type="InterPro" id="IPR015855">
    <property type="entry name" value="ABC_transpr_MalK-like"/>
</dbReference>
<dbReference type="InterPro" id="IPR047641">
    <property type="entry name" value="ABC_transpr_MalK/UgpC-like"/>
</dbReference>
<dbReference type="InterPro" id="IPR008995">
    <property type="entry name" value="Mo/tungstate-bd_C_term_dom"/>
</dbReference>
<dbReference type="InterPro" id="IPR003593">
    <property type="entry name" value="AAA+_ATPase"/>
</dbReference>
<dbReference type="Pfam" id="PF00005">
    <property type="entry name" value="ABC_tran"/>
    <property type="match status" value="1"/>
</dbReference>
<keyword evidence="3" id="KW-0547">Nucleotide-binding</keyword>
<accession>A0A345CVW5</accession>
<gene>
    <name evidence="6" type="ORF">AV903_18530</name>
</gene>
<sequence>MARVELVGVTKRYAKQTVISPLDLTIPDGSFTVLVGPSGCGKSTLLRLLAGLDTVSAGKILLDNQQISDLDPAERDIAMVFQSYALYPHLTVAENLGFHMKVKRVKREEQQSKIARMAGILGIDKLLNRYPRALSGGQRQRVAMGRAMVRNPQVFLFDEPLSNLDAQLRMELRAEIKALHQRFKTTMVYVTHDQVEAMTLADQIVVMREGVIVQQGKPLEIYDYPADTFVARFIGSPPMNLLPGQLETREGQSGVNCNGLWFALPAHWQQAAAQQGQRAVTLGIRAQDFVPASTANLPEAQVTLVEVTGESSLLHVNWQGFTLHVQFVGRVSVVPGECIALGINNVRLHLFDTQSGQRLATQSEQETASVDETR</sequence>
<dbReference type="GO" id="GO:0140359">
    <property type="term" value="F:ABC-type transporter activity"/>
    <property type="evidence" value="ECO:0007669"/>
    <property type="project" value="InterPro"/>
</dbReference>
<comment type="similarity">
    <text evidence="1">Belongs to the ABC transporter superfamily. Drug exporter-2 (TC 3.A.1.117) family.</text>
</comment>
<dbReference type="NCBIfam" id="NF008653">
    <property type="entry name" value="PRK11650.1"/>
    <property type="match status" value="1"/>
</dbReference>
<dbReference type="Gene3D" id="2.40.50.100">
    <property type="match status" value="1"/>
</dbReference>